<organism evidence="1 2">
    <name type="scientific">Enterobacter cloacae</name>
    <dbReference type="NCBI Taxonomy" id="550"/>
    <lineage>
        <taxon>Bacteria</taxon>
        <taxon>Pseudomonadati</taxon>
        <taxon>Pseudomonadota</taxon>
        <taxon>Gammaproteobacteria</taxon>
        <taxon>Enterobacterales</taxon>
        <taxon>Enterobacteriaceae</taxon>
        <taxon>Enterobacter</taxon>
        <taxon>Enterobacter cloacae complex</taxon>
    </lineage>
</organism>
<dbReference type="AlphaFoldDB" id="A0A0M7BZD9"/>
<accession>A0A0M7BZD9</accession>
<protein>
    <submittedName>
        <fullName evidence="1">Uncharacterized protein</fullName>
    </submittedName>
</protein>
<evidence type="ECO:0000313" key="2">
    <source>
        <dbReference type="Proteomes" id="UP000255106"/>
    </source>
</evidence>
<reference evidence="1 2" key="1">
    <citation type="submission" date="2018-06" db="EMBL/GenBank/DDBJ databases">
        <authorList>
            <consortium name="Pathogen Informatics"/>
            <person name="Doyle S."/>
        </authorList>
    </citation>
    <scope>NUCLEOTIDE SEQUENCE [LARGE SCALE GENOMIC DNA]</scope>
    <source>
        <strain evidence="1 2">NCTC10005</strain>
    </source>
</reference>
<dbReference type="EMBL" id="UGJB01000004">
    <property type="protein sequence ID" value="STQ09827.1"/>
    <property type="molecule type" value="Genomic_DNA"/>
</dbReference>
<evidence type="ECO:0000313" key="1">
    <source>
        <dbReference type="EMBL" id="STQ09827.1"/>
    </source>
</evidence>
<name>A0A0M7BZD9_ENTCL</name>
<proteinExistence type="predicted"/>
<gene>
    <name evidence="1" type="ORF">NCTC10005_02550</name>
</gene>
<sequence>MEGGFLEKNGSLSMREITFNGVMLTCSRKILRALRDKLQAQKSLQGFKDFISRLW</sequence>
<dbReference type="Proteomes" id="UP000255106">
    <property type="component" value="Unassembled WGS sequence"/>
</dbReference>